<evidence type="ECO:0000313" key="2">
    <source>
        <dbReference type="Proteomes" id="UP000027208"/>
    </source>
</evidence>
<gene>
    <name evidence="1" type="ORF">AE32_01262</name>
</gene>
<organism evidence="1 2">
    <name type="scientific">Acinetobacter nosocomialis</name>
    <dbReference type="NCBI Taxonomy" id="106654"/>
    <lineage>
        <taxon>Bacteria</taxon>
        <taxon>Pseudomonadati</taxon>
        <taxon>Pseudomonadota</taxon>
        <taxon>Gammaproteobacteria</taxon>
        <taxon>Moraxellales</taxon>
        <taxon>Moraxellaceae</taxon>
        <taxon>Acinetobacter</taxon>
        <taxon>Acinetobacter calcoaceticus/baumannii complex</taxon>
    </lineage>
</organism>
<name>A0A836Z1M1_ACINO</name>
<accession>A0A836Z1M1</accession>
<reference evidence="1 2" key="1">
    <citation type="submission" date="2014-04" db="EMBL/GenBank/DDBJ databases">
        <title>The Genome Sequence of Acinetobacter baumanii BIDMC 57.</title>
        <authorList>
            <consortium name="The Broad Institute Genomics Platform"/>
            <consortium name="The Broad Institute Genome Sequencing Center for Infectious Disease"/>
            <person name="Murphy C."/>
            <person name="Cosimi L."/>
            <person name="Cerqueira G."/>
            <person name="Feldgarden M."/>
            <person name="Earl A."/>
            <person name="Spencer M.D."/>
            <person name="Fodor A."/>
            <person name="Sautter R.L."/>
            <person name="Hung D."/>
            <person name="Onderdonk A.B."/>
            <person name="Ernst C."/>
            <person name="Delaney M."/>
            <person name="DuBois A."/>
            <person name="Young S.K."/>
            <person name="Zeng Q."/>
            <person name="Gargeya S."/>
            <person name="Abouelleil A."/>
            <person name="Alvarado L."/>
            <person name="Chapman S.B."/>
            <person name="Gainer-Dewar J."/>
            <person name="Goldberg J."/>
            <person name="Griggs A."/>
            <person name="Gujja S."/>
            <person name="Hansen M."/>
            <person name="Howarth C."/>
            <person name="Imamovic A."/>
            <person name="Larimer J."/>
            <person name="Pearson M."/>
            <person name="Poon T.W."/>
            <person name="Priest M."/>
            <person name="Roberts A."/>
            <person name="Saif S."/>
            <person name="Shea T."/>
            <person name="Sykes S."/>
            <person name="Wortman J."/>
            <person name="Nusbaum C."/>
            <person name="Birren B."/>
        </authorList>
    </citation>
    <scope>NUCLEOTIDE SEQUENCE [LARGE SCALE GENOMIC DNA]</scope>
    <source>
        <strain evidence="1 2">BIDMC 57</strain>
    </source>
</reference>
<dbReference type="Proteomes" id="UP000027208">
    <property type="component" value="Unassembled WGS sequence"/>
</dbReference>
<evidence type="ECO:0000313" key="1">
    <source>
        <dbReference type="EMBL" id="KDM57151.1"/>
    </source>
</evidence>
<evidence type="ECO:0008006" key="3">
    <source>
        <dbReference type="Google" id="ProtNLM"/>
    </source>
</evidence>
<sequence length="240" mass="26717">MGLEQCLNRCSFEINMKKLLSIVVLIGTLFSSAVYAQTRIALISQVKGASASTDIAIQKYLQSKGYQVEVLDQSVSPNSLKNTDLVIISSTVASKNLQSGWRQLPLPIMTWENDYLDDLAMTGKRINTDFGEVEKERYLWLVNAPHPLSAQLPAGTRNVYKAQAPMSWGKPGLGATIIETIYGQPEKVAIWGYEKGATMDYESLAPAKRLMFFLNNDTFTNLSDDGLKLFDASIQWLTHK</sequence>
<proteinExistence type="predicted"/>
<comment type="caution">
    <text evidence="1">The sequence shown here is derived from an EMBL/GenBank/DDBJ whole genome shotgun (WGS) entry which is preliminary data.</text>
</comment>
<dbReference type="EMBL" id="JMUI01000003">
    <property type="protein sequence ID" value="KDM57151.1"/>
    <property type="molecule type" value="Genomic_DNA"/>
</dbReference>
<dbReference type="AlphaFoldDB" id="A0A836Z1M1"/>
<protein>
    <recommendedName>
        <fullName evidence="3">Lipoprotein transmembrane</fullName>
    </recommendedName>
</protein>